<keyword evidence="2" id="KW-0812">Transmembrane</keyword>
<accession>A0A3R7NEQ3</accession>
<feature type="region of interest" description="Disordered" evidence="1">
    <location>
        <begin position="359"/>
        <end position="378"/>
    </location>
</feature>
<reference evidence="3 4" key="2">
    <citation type="submission" date="2019-01" db="EMBL/GenBank/DDBJ databases">
        <title>The decoding of complex shrimp genome reveals the adaptation for benthos swimmer, frequently molting mechanism and breeding impact on genome.</title>
        <authorList>
            <person name="Sun Y."/>
            <person name="Gao Y."/>
            <person name="Yu Y."/>
        </authorList>
    </citation>
    <scope>NUCLEOTIDE SEQUENCE [LARGE SCALE GENOMIC DNA]</scope>
    <source>
        <tissue evidence="3">Muscle</tissue>
    </source>
</reference>
<dbReference type="Proteomes" id="UP000283509">
    <property type="component" value="Unassembled WGS sequence"/>
</dbReference>
<feature type="region of interest" description="Disordered" evidence="1">
    <location>
        <begin position="300"/>
        <end position="319"/>
    </location>
</feature>
<evidence type="ECO:0000256" key="1">
    <source>
        <dbReference type="SAM" id="MobiDB-lite"/>
    </source>
</evidence>
<sequence length="378" mass="40974">MFAFAASSRSACVQREARSNDDLDDCGDDARAADGCEVTTLGTLLEEPLQKNGDSWTVSVGVKPNHEQDWQLGLLLTVKDDLRATPVMNVTLNHESDFRVIRLHGHIGREEITGDDLPSMPRDLSFRIHVTVSRYELELQMGNVEKAATHGLEKFAEITTSTLAIRNAEAAEGFSVSHGCVEDSGRSTTEMQKYAVQPRFTGPATTVKNPAPPSPGHKAAVIAVASCSVLILIMVAIFLMSKRLRDRSPANDLCNGPPAIFYVVQSPERSQCSLLRIQQESVVGNSQPCENVEDPATCENGGSNGVFVPSRSPRPEPPSSVCRNTIGREVVAGHVVSERPGQPLSKTISNHVYESITDLEASDDEHSSSNSTYEPFCA</sequence>
<organism evidence="3 4">
    <name type="scientific">Penaeus vannamei</name>
    <name type="common">Whiteleg shrimp</name>
    <name type="synonym">Litopenaeus vannamei</name>
    <dbReference type="NCBI Taxonomy" id="6689"/>
    <lineage>
        <taxon>Eukaryota</taxon>
        <taxon>Metazoa</taxon>
        <taxon>Ecdysozoa</taxon>
        <taxon>Arthropoda</taxon>
        <taxon>Crustacea</taxon>
        <taxon>Multicrustacea</taxon>
        <taxon>Malacostraca</taxon>
        <taxon>Eumalacostraca</taxon>
        <taxon>Eucarida</taxon>
        <taxon>Decapoda</taxon>
        <taxon>Dendrobranchiata</taxon>
        <taxon>Penaeoidea</taxon>
        <taxon>Penaeidae</taxon>
        <taxon>Penaeus</taxon>
    </lineage>
</organism>
<name>A0A3R7NEQ3_PENVA</name>
<feature type="compositionally biased region" description="Polar residues" evidence="1">
    <location>
        <begin position="368"/>
        <end position="378"/>
    </location>
</feature>
<evidence type="ECO:0000313" key="3">
    <source>
        <dbReference type="EMBL" id="ROT85181.1"/>
    </source>
</evidence>
<feature type="transmembrane region" description="Helical" evidence="2">
    <location>
        <begin position="219"/>
        <end position="239"/>
    </location>
</feature>
<evidence type="ECO:0000256" key="2">
    <source>
        <dbReference type="SAM" id="Phobius"/>
    </source>
</evidence>
<keyword evidence="4" id="KW-1185">Reference proteome</keyword>
<proteinExistence type="predicted"/>
<dbReference type="AlphaFoldDB" id="A0A3R7NEQ3"/>
<protein>
    <submittedName>
        <fullName evidence="3">Uncharacterized protein</fullName>
    </submittedName>
</protein>
<evidence type="ECO:0000313" key="4">
    <source>
        <dbReference type="Proteomes" id="UP000283509"/>
    </source>
</evidence>
<keyword evidence="2" id="KW-1133">Transmembrane helix</keyword>
<keyword evidence="2" id="KW-0472">Membrane</keyword>
<gene>
    <name evidence="3" type="ORF">C7M84_020698</name>
</gene>
<comment type="caution">
    <text evidence="3">The sequence shown here is derived from an EMBL/GenBank/DDBJ whole genome shotgun (WGS) entry which is preliminary data.</text>
</comment>
<dbReference type="EMBL" id="QCYY01000413">
    <property type="protein sequence ID" value="ROT85181.1"/>
    <property type="molecule type" value="Genomic_DNA"/>
</dbReference>
<reference evidence="3 4" key="1">
    <citation type="submission" date="2018-04" db="EMBL/GenBank/DDBJ databases">
        <authorList>
            <person name="Zhang X."/>
            <person name="Yuan J."/>
            <person name="Li F."/>
            <person name="Xiang J."/>
        </authorList>
    </citation>
    <scope>NUCLEOTIDE SEQUENCE [LARGE SCALE GENOMIC DNA]</scope>
    <source>
        <tissue evidence="3">Muscle</tissue>
    </source>
</reference>